<dbReference type="InterPro" id="IPR011089">
    <property type="entry name" value="GmrSD_C"/>
</dbReference>
<dbReference type="Pfam" id="PF07510">
    <property type="entry name" value="GmrSD_C"/>
    <property type="match status" value="1"/>
</dbReference>
<organism evidence="2 3">
    <name type="scientific">Hirsutella minnesotensis 3608</name>
    <dbReference type="NCBI Taxonomy" id="1043627"/>
    <lineage>
        <taxon>Eukaryota</taxon>
        <taxon>Fungi</taxon>
        <taxon>Dikarya</taxon>
        <taxon>Ascomycota</taxon>
        <taxon>Pezizomycotina</taxon>
        <taxon>Sordariomycetes</taxon>
        <taxon>Hypocreomycetidae</taxon>
        <taxon>Hypocreales</taxon>
        <taxon>Ophiocordycipitaceae</taxon>
        <taxon>Hirsutella</taxon>
    </lineage>
</organism>
<proteinExistence type="predicted"/>
<sequence>MSWIRHLIPLLAFPPSPTSISSSRVDDPPLKGAQGLLAPSHKVVRFLGCVAAVPVLASPLPAPIAPGIPSSNTARTLLNGLEIAEPGSSDGYSRKEFPHWGPVSGTCNTREFVLKRDGVDVRTDRACRSVSGSWTSLYDGVTVTEARDIDIDHMVPLHNAWISGASSWTLEKRTAFANDITGPQLWAVSTVNREKSDSSPDKWAPPLTDFHCTYAKSWDQVKSYHKLAVTDAEMGALSNMLDSC</sequence>
<evidence type="ECO:0000313" key="3">
    <source>
        <dbReference type="Proteomes" id="UP000054481"/>
    </source>
</evidence>
<dbReference type="OrthoDB" id="3162605at2759"/>
<keyword evidence="3" id="KW-1185">Reference proteome</keyword>
<dbReference type="EMBL" id="KQ030804">
    <property type="protein sequence ID" value="KJZ68841.1"/>
    <property type="molecule type" value="Genomic_DNA"/>
</dbReference>
<accession>A0A0F7ZFB3</accession>
<evidence type="ECO:0000259" key="1">
    <source>
        <dbReference type="Pfam" id="PF07510"/>
    </source>
</evidence>
<gene>
    <name evidence="2" type="ORF">HIM_11771</name>
</gene>
<dbReference type="PANTHER" id="PTHR24094">
    <property type="entry name" value="SECRETED PROTEIN"/>
    <property type="match status" value="1"/>
</dbReference>
<feature type="domain" description="GmrSD restriction endonucleases C-terminal" evidence="1">
    <location>
        <begin position="129"/>
        <end position="237"/>
    </location>
</feature>
<dbReference type="Proteomes" id="UP000054481">
    <property type="component" value="Unassembled WGS sequence"/>
</dbReference>
<protein>
    <recommendedName>
        <fullName evidence="1">GmrSD restriction endonucleases C-terminal domain-containing protein</fullName>
    </recommendedName>
</protein>
<dbReference type="PANTHER" id="PTHR24094:SF15">
    <property type="entry name" value="AMP-DEPENDENT SYNTHETASE_LIGASE DOMAIN-CONTAINING PROTEIN-RELATED"/>
    <property type="match status" value="1"/>
</dbReference>
<name>A0A0F7ZFB3_9HYPO</name>
<evidence type="ECO:0000313" key="2">
    <source>
        <dbReference type="EMBL" id="KJZ68841.1"/>
    </source>
</evidence>
<dbReference type="AlphaFoldDB" id="A0A0F7ZFB3"/>
<reference evidence="2 3" key="1">
    <citation type="journal article" date="2014" name="Genome Biol. Evol.">
        <title>Comparative genomics and transcriptomics analyses reveal divergent lifestyle features of nematode endoparasitic fungus Hirsutella minnesotensis.</title>
        <authorList>
            <person name="Lai Y."/>
            <person name="Liu K."/>
            <person name="Zhang X."/>
            <person name="Zhang X."/>
            <person name="Li K."/>
            <person name="Wang N."/>
            <person name="Shu C."/>
            <person name="Wu Y."/>
            <person name="Wang C."/>
            <person name="Bushley K.E."/>
            <person name="Xiang M."/>
            <person name="Liu X."/>
        </authorList>
    </citation>
    <scope>NUCLEOTIDE SEQUENCE [LARGE SCALE GENOMIC DNA]</scope>
    <source>
        <strain evidence="2 3">3608</strain>
    </source>
</reference>